<dbReference type="RefSeq" id="WP_096428761.1">
    <property type="nucleotide sequence ID" value="NZ_AP018042.1"/>
</dbReference>
<sequence>MKRLIRSKEKKIAGVCGGISQYINPELDPIIVRAAWLILTLFNPLMLLAYFILALVLPDSPYETV</sequence>
<evidence type="ECO:0000256" key="2">
    <source>
        <dbReference type="ARBA" id="ARBA00022475"/>
    </source>
</evidence>
<dbReference type="PANTHER" id="PTHR33885">
    <property type="entry name" value="PHAGE SHOCK PROTEIN C"/>
    <property type="match status" value="1"/>
</dbReference>
<gene>
    <name evidence="8" type="ORF">ALGA_1504</name>
</gene>
<feature type="transmembrane region" description="Helical" evidence="6">
    <location>
        <begin position="34"/>
        <end position="57"/>
    </location>
</feature>
<comment type="subcellular location">
    <subcellularLocation>
        <location evidence="1">Cell membrane</location>
        <topology evidence="1">Single-pass membrane protein</topology>
    </subcellularLocation>
</comment>
<reference evidence="9" key="2">
    <citation type="journal article" date="2020" name="Antonie Van Leeuwenhoek">
        <title>Labilibaculum antarcticum sp. nov., a novel facultative anaerobic, psychrotorelant bacterium isolated from marine sediment of Antarctica.</title>
        <authorList>
            <person name="Watanabe M."/>
            <person name="Kojima H."/>
            <person name="Fukui M."/>
        </authorList>
    </citation>
    <scope>NUCLEOTIDE SEQUENCE [LARGE SCALE GENOMIC DNA]</scope>
    <source>
        <strain evidence="9">SPP2</strain>
    </source>
</reference>
<evidence type="ECO:0000313" key="8">
    <source>
        <dbReference type="EMBL" id="BAX79880.1"/>
    </source>
</evidence>
<dbReference type="GO" id="GO:0005886">
    <property type="term" value="C:plasma membrane"/>
    <property type="evidence" value="ECO:0007669"/>
    <property type="project" value="UniProtKB-SubCell"/>
</dbReference>
<keyword evidence="4 6" id="KW-1133">Transmembrane helix</keyword>
<keyword evidence="9" id="KW-1185">Reference proteome</keyword>
<evidence type="ECO:0000256" key="1">
    <source>
        <dbReference type="ARBA" id="ARBA00004162"/>
    </source>
</evidence>
<dbReference type="InterPro" id="IPR007168">
    <property type="entry name" value="Phageshock_PspC_N"/>
</dbReference>
<evidence type="ECO:0000256" key="6">
    <source>
        <dbReference type="SAM" id="Phobius"/>
    </source>
</evidence>
<dbReference type="InterPro" id="IPR052027">
    <property type="entry name" value="PspC"/>
</dbReference>
<evidence type="ECO:0000313" key="9">
    <source>
        <dbReference type="Proteomes" id="UP000218267"/>
    </source>
</evidence>
<keyword evidence="5 6" id="KW-0472">Membrane</keyword>
<dbReference type="OrthoDB" id="5772680at2"/>
<dbReference type="PANTHER" id="PTHR33885:SF3">
    <property type="entry name" value="PHAGE SHOCK PROTEIN C"/>
    <property type="match status" value="1"/>
</dbReference>
<reference evidence="8 9" key="1">
    <citation type="journal article" date="2018" name="Mar. Genomics">
        <title>Complete genome sequence of Marinifilaceae bacterium strain SPP2, isolated from the Antarctic marine sediment.</title>
        <authorList>
            <person name="Watanabe M."/>
            <person name="Kojima H."/>
            <person name="Fukui M."/>
        </authorList>
    </citation>
    <scope>NUCLEOTIDE SEQUENCE [LARGE SCALE GENOMIC DNA]</scope>
    <source>
        <strain evidence="8 9">SPP2</strain>
    </source>
</reference>
<evidence type="ECO:0000256" key="4">
    <source>
        <dbReference type="ARBA" id="ARBA00022989"/>
    </source>
</evidence>
<name>A0A1Y1CHW4_9BACT</name>
<dbReference type="Pfam" id="PF04024">
    <property type="entry name" value="PspC"/>
    <property type="match status" value="1"/>
</dbReference>
<dbReference type="EMBL" id="AP018042">
    <property type="protein sequence ID" value="BAX79880.1"/>
    <property type="molecule type" value="Genomic_DNA"/>
</dbReference>
<evidence type="ECO:0000259" key="7">
    <source>
        <dbReference type="Pfam" id="PF04024"/>
    </source>
</evidence>
<proteinExistence type="predicted"/>
<evidence type="ECO:0000256" key="5">
    <source>
        <dbReference type="ARBA" id="ARBA00023136"/>
    </source>
</evidence>
<dbReference type="Proteomes" id="UP000218267">
    <property type="component" value="Chromosome"/>
</dbReference>
<keyword evidence="2" id="KW-1003">Cell membrane</keyword>
<protein>
    <submittedName>
        <fullName evidence="8">PspC domain-containing protein</fullName>
    </submittedName>
</protein>
<dbReference type="AlphaFoldDB" id="A0A1Y1CHW4"/>
<keyword evidence="3 6" id="KW-0812">Transmembrane</keyword>
<accession>A0A1Y1CHW4</accession>
<evidence type="ECO:0000256" key="3">
    <source>
        <dbReference type="ARBA" id="ARBA00022692"/>
    </source>
</evidence>
<feature type="domain" description="Phage shock protein PspC N-terminal" evidence="7">
    <location>
        <begin position="2"/>
        <end position="59"/>
    </location>
</feature>
<organism evidence="8 9">
    <name type="scientific">Labilibaculum antarcticum</name>
    <dbReference type="NCBI Taxonomy" id="1717717"/>
    <lineage>
        <taxon>Bacteria</taxon>
        <taxon>Pseudomonadati</taxon>
        <taxon>Bacteroidota</taxon>
        <taxon>Bacteroidia</taxon>
        <taxon>Marinilabiliales</taxon>
        <taxon>Marinifilaceae</taxon>
        <taxon>Labilibaculum</taxon>
    </lineage>
</organism>
<dbReference type="KEGG" id="mbas:ALGA_1504"/>